<dbReference type="GO" id="GO:0005975">
    <property type="term" value="P:carbohydrate metabolic process"/>
    <property type="evidence" value="ECO:0007669"/>
    <property type="project" value="InterPro"/>
</dbReference>
<dbReference type="SUPFAM" id="SSF74650">
    <property type="entry name" value="Galactose mutarotase-like"/>
    <property type="match status" value="1"/>
</dbReference>
<name>S4P079_9NEOP</name>
<protein>
    <submittedName>
        <fullName evidence="1">Lysosomal alpha-mannosidase (Mannosidase alpha class 2b member 1)</fullName>
    </submittedName>
</protein>
<dbReference type="AlphaFoldDB" id="S4P079"/>
<evidence type="ECO:0000313" key="1">
    <source>
        <dbReference type="EMBL" id="JAA83104.1"/>
    </source>
</evidence>
<dbReference type="GO" id="GO:0003824">
    <property type="term" value="F:catalytic activity"/>
    <property type="evidence" value="ECO:0007669"/>
    <property type="project" value="InterPro"/>
</dbReference>
<accession>S4P079</accession>
<proteinExistence type="predicted"/>
<dbReference type="EMBL" id="GAIX01009456">
    <property type="protein sequence ID" value="JAA83104.1"/>
    <property type="molecule type" value="Transcribed_RNA"/>
</dbReference>
<dbReference type="GO" id="GO:0030246">
    <property type="term" value="F:carbohydrate binding"/>
    <property type="evidence" value="ECO:0007669"/>
    <property type="project" value="InterPro"/>
</dbReference>
<dbReference type="Gene3D" id="2.70.98.30">
    <property type="entry name" value="Golgi alpha-mannosidase II, domain 4"/>
    <property type="match status" value="1"/>
</dbReference>
<feature type="non-terminal residue" evidence="1">
    <location>
        <position position="78"/>
    </location>
</feature>
<sequence>MVHRRLLHDDAFGVGEALNETVNGKGLIVRGNHRIYNIDPRNGDEIINERKNVIENHLKPIVFVSNSDSTPYEIWINL</sequence>
<reference evidence="1" key="1">
    <citation type="journal article" date="2013" name="BMC Genomics">
        <title>Unscrambling butterfly oogenesis.</title>
        <authorList>
            <person name="Carter J.M."/>
            <person name="Baker S.C."/>
            <person name="Pink R."/>
            <person name="Carter D.R."/>
            <person name="Collins A."/>
            <person name="Tomlin J."/>
            <person name="Gibbs M."/>
            <person name="Breuker C.J."/>
        </authorList>
    </citation>
    <scope>NUCLEOTIDE SEQUENCE</scope>
    <source>
        <tissue evidence="1">Ovary</tissue>
    </source>
</reference>
<dbReference type="InterPro" id="IPR011013">
    <property type="entry name" value="Gal_mutarotase_sf_dom"/>
</dbReference>
<organism evidence="1">
    <name type="scientific">Pararge aegeria</name>
    <name type="common">speckled wood butterfly</name>
    <dbReference type="NCBI Taxonomy" id="116150"/>
    <lineage>
        <taxon>Eukaryota</taxon>
        <taxon>Metazoa</taxon>
        <taxon>Ecdysozoa</taxon>
        <taxon>Arthropoda</taxon>
        <taxon>Hexapoda</taxon>
        <taxon>Insecta</taxon>
        <taxon>Pterygota</taxon>
        <taxon>Neoptera</taxon>
        <taxon>Endopterygota</taxon>
        <taxon>Lepidoptera</taxon>
        <taxon>Glossata</taxon>
        <taxon>Ditrysia</taxon>
        <taxon>Papilionoidea</taxon>
        <taxon>Nymphalidae</taxon>
        <taxon>Satyrinae</taxon>
        <taxon>Satyrini</taxon>
        <taxon>Parargina</taxon>
        <taxon>Pararge</taxon>
    </lineage>
</organism>
<reference evidence="1" key="2">
    <citation type="submission" date="2013-05" db="EMBL/GenBank/DDBJ databases">
        <authorList>
            <person name="Carter J.-M."/>
            <person name="Baker S.C."/>
            <person name="Pink R."/>
            <person name="Carter D.R.F."/>
            <person name="Collins A."/>
            <person name="Tomlin J."/>
            <person name="Gibbs M."/>
            <person name="Breuker C.J."/>
        </authorList>
    </citation>
    <scope>NUCLEOTIDE SEQUENCE</scope>
    <source>
        <tissue evidence="1">Ovary</tissue>
    </source>
</reference>